<accession>A0A1F6V055</accession>
<comment type="caution">
    <text evidence="2">The sequence shown here is derived from an EMBL/GenBank/DDBJ whole genome shotgun (WGS) entry which is preliminary data.</text>
</comment>
<sequence>MNGPLNAAPHVDMYTAFATRDWFSAWIEAFGGVGAGIWETVPGDPNHSAIAYQRERVALAPMLHVPAALSATNDHTPRFDTIGTIADPTAAFERMMSDLGVSLLRFDYVPAQSHLLTGLRAKSSQLWYGVDFCEDSPYVNCDLDWNAYWDGLGSTRSLWARRERKLMSDMKAEFRCLTDWRDVEPLLEQIYAVEASGWKGREGTAINQSAATLRFYNRSIRDWAERGWLRLFTLSLGTEIVAFQINVLFRGVLSQLKVGYDERHSKLSPGQVLQLQLLRWAFADSEVHAYDLLGGGGKAGETKRKWATDAEPLYSVTVFRRNLPGLLARLRFVTAPRLKHWITGKPGKAHQPIQLRSGE</sequence>
<dbReference type="EMBL" id="MFSP01000163">
    <property type="protein sequence ID" value="OGI63013.1"/>
    <property type="molecule type" value="Genomic_DNA"/>
</dbReference>
<evidence type="ECO:0000313" key="2">
    <source>
        <dbReference type="EMBL" id="OGI63013.1"/>
    </source>
</evidence>
<dbReference type="InterPro" id="IPR038740">
    <property type="entry name" value="BioF2-like_GNAT_dom"/>
</dbReference>
<proteinExistence type="predicted"/>
<name>A0A1F6V055_9PROT</name>
<dbReference type="Pfam" id="PF13480">
    <property type="entry name" value="Acetyltransf_6"/>
    <property type="match status" value="1"/>
</dbReference>
<dbReference type="Proteomes" id="UP000179076">
    <property type="component" value="Unassembled WGS sequence"/>
</dbReference>
<dbReference type="Gene3D" id="3.40.630.30">
    <property type="match status" value="1"/>
</dbReference>
<dbReference type="InterPro" id="IPR016181">
    <property type="entry name" value="Acyl_CoA_acyltransferase"/>
</dbReference>
<evidence type="ECO:0000313" key="3">
    <source>
        <dbReference type="Proteomes" id="UP000179076"/>
    </source>
</evidence>
<organism evidence="2 3">
    <name type="scientific">Candidatus Muproteobacteria bacterium RBG_16_60_9</name>
    <dbReference type="NCBI Taxonomy" id="1817755"/>
    <lineage>
        <taxon>Bacteria</taxon>
        <taxon>Pseudomonadati</taxon>
        <taxon>Pseudomonadota</taxon>
        <taxon>Candidatus Muproteobacteria</taxon>
    </lineage>
</organism>
<dbReference type="AlphaFoldDB" id="A0A1F6V055"/>
<gene>
    <name evidence="2" type="ORF">A2W18_13030</name>
</gene>
<feature type="domain" description="BioF2-like acetyltransferase" evidence="1">
    <location>
        <begin position="160"/>
        <end position="295"/>
    </location>
</feature>
<dbReference type="SUPFAM" id="SSF55729">
    <property type="entry name" value="Acyl-CoA N-acyltransferases (Nat)"/>
    <property type="match status" value="1"/>
</dbReference>
<protein>
    <recommendedName>
        <fullName evidence="1">BioF2-like acetyltransferase domain-containing protein</fullName>
    </recommendedName>
</protein>
<evidence type="ECO:0000259" key="1">
    <source>
        <dbReference type="Pfam" id="PF13480"/>
    </source>
</evidence>
<reference evidence="2 3" key="1">
    <citation type="journal article" date="2016" name="Nat. Commun.">
        <title>Thousands of microbial genomes shed light on interconnected biogeochemical processes in an aquifer system.</title>
        <authorList>
            <person name="Anantharaman K."/>
            <person name="Brown C.T."/>
            <person name="Hug L.A."/>
            <person name="Sharon I."/>
            <person name="Castelle C.J."/>
            <person name="Probst A.J."/>
            <person name="Thomas B.C."/>
            <person name="Singh A."/>
            <person name="Wilkins M.J."/>
            <person name="Karaoz U."/>
            <person name="Brodie E.L."/>
            <person name="Williams K.H."/>
            <person name="Hubbard S.S."/>
            <person name="Banfield J.F."/>
        </authorList>
    </citation>
    <scope>NUCLEOTIDE SEQUENCE [LARGE SCALE GENOMIC DNA]</scope>
</reference>